<dbReference type="Pfam" id="PF04072">
    <property type="entry name" value="LCM"/>
    <property type="match status" value="1"/>
</dbReference>
<evidence type="ECO:0000313" key="3">
    <source>
        <dbReference type="EMBL" id="KMO74617.1"/>
    </source>
</evidence>
<dbReference type="EMBL" id="JYNX01000054">
    <property type="protein sequence ID" value="KMO74617.1"/>
    <property type="molecule type" value="Genomic_DNA"/>
</dbReference>
<dbReference type="SUPFAM" id="SSF53335">
    <property type="entry name" value="S-adenosyl-L-methionine-dependent methyltransferases"/>
    <property type="match status" value="1"/>
</dbReference>
<keyword evidence="2 3" id="KW-0808">Transferase</keyword>
<dbReference type="InterPro" id="IPR029063">
    <property type="entry name" value="SAM-dependent_MTases_sf"/>
</dbReference>
<evidence type="ECO:0000256" key="1">
    <source>
        <dbReference type="ARBA" id="ARBA00022603"/>
    </source>
</evidence>
<keyword evidence="1 3" id="KW-0489">Methyltransferase</keyword>
<sequence>MANKVDFTGVQWKSVEWTNLCLLYLRAHESKLARPILGDHVAAQDIERIDYDFPRMHRALHPDTNQFMVALRSAQFDAMIDGYLDRHPEAVVLHLGCGLHSRGLRMARPDGGRWYDVDLPNVIALRRQLHSETERYRMVGSSVTDPRWVEELPVGGPVLIVAEGLLMYLTLDEVAALLHRLLDRFDSGELIADYLSPWGPRMSKIFTAGLIKWGTRDGEEVVRAEPRLKPVDSSPIMAGYERIPLSRQRLLYRLQYALPAVREYDRIYRYTFENRPTTR</sequence>
<evidence type="ECO:0000313" key="4">
    <source>
        <dbReference type="Proteomes" id="UP000036176"/>
    </source>
</evidence>
<dbReference type="InterPro" id="IPR007213">
    <property type="entry name" value="Ppm1/Ppm2/Tcmp"/>
</dbReference>
<organism evidence="3 4">
    <name type="scientific">Mycolicibacterium chubuense</name>
    <name type="common">Mycobacterium chubuense</name>
    <dbReference type="NCBI Taxonomy" id="1800"/>
    <lineage>
        <taxon>Bacteria</taxon>
        <taxon>Bacillati</taxon>
        <taxon>Actinomycetota</taxon>
        <taxon>Actinomycetes</taxon>
        <taxon>Mycobacteriales</taxon>
        <taxon>Mycobacteriaceae</taxon>
        <taxon>Mycolicibacterium</taxon>
    </lineage>
</organism>
<protein>
    <submittedName>
        <fullName evidence="3">Leucine carboxyl methyltransferase</fullName>
    </submittedName>
</protein>
<dbReference type="PANTHER" id="PTHR43619">
    <property type="entry name" value="S-ADENOSYL-L-METHIONINE-DEPENDENT METHYLTRANSFERASE YKTD-RELATED"/>
    <property type="match status" value="1"/>
</dbReference>
<dbReference type="Proteomes" id="UP000036176">
    <property type="component" value="Unassembled WGS sequence"/>
</dbReference>
<dbReference type="PANTHER" id="PTHR43619:SF2">
    <property type="entry name" value="S-ADENOSYL-L-METHIONINE-DEPENDENT METHYLTRANSFERASES SUPERFAMILY PROTEIN"/>
    <property type="match status" value="1"/>
</dbReference>
<name>A0A0J6VYX9_MYCCU</name>
<accession>A0A0J6VYX9</accession>
<dbReference type="GO" id="GO:0008168">
    <property type="term" value="F:methyltransferase activity"/>
    <property type="evidence" value="ECO:0007669"/>
    <property type="project" value="UniProtKB-KW"/>
</dbReference>
<evidence type="ECO:0000256" key="2">
    <source>
        <dbReference type="ARBA" id="ARBA00022679"/>
    </source>
</evidence>
<dbReference type="Gene3D" id="3.40.50.150">
    <property type="entry name" value="Vaccinia Virus protein VP39"/>
    <property type="match status" value="1"/>
</dbReference>
<comment type="caution">
    <text evidence="3">The sequence shown here is derived from an EMBL/GenBank/DDBJ whole genome shotgun (WGS) entry which is preliminary data.</text>
</comment>
<dbReference type="AlphaFoldDB" id="A0A0J6VYX9"/>
<keyword evidence="4" id="KW-1185">Reference proteome</keyword>
<dbReference type="PATRIC" id="fig|1800.3.peg.3560"/>
<gene>
    <name evidence="3" type="ORF">MCHUDSM44219_03534</name>
</gene>
<dbReference type="InterPro" id="IPR016874">
    <property type="entry name" value="TcmP-like"/>
</dbReference>
<dbReference type="GO" id="GO:0032259">
    <property type="term" value="P:methylation"/>
    <property type="evidence" value="ECO:0007669"/>
    <property type="project" value="UniProtKB-KW"/>
</dbReference>
<dbReference type="PIRSF" id="PIRSF028177">
    <property type="entry name" value="Polyketide_synth_Omtfrase_TcmP"/>
    <property type="match status" value="1"/>
</dbReference>
<reference evidence="3 4" key="1">
    <citation type="journal article" date="2015" name="Genome Biol. Evol.">
        <title>Characterization of Three Mycobacterium spp. with Potential Use in Bioremediation by Genome Sequencing and Comparative Genomics.</title>
        <authorList>
            <person name="Das S."/>
            <person name="Pettersson B.M."/>
            <person name="Behra P.R."/>
            <person name="Ramesh M."/>
            <person name="Dasgupta S."/>
            <person name="Bhattacharya A."/>
            <person name="Kirsebom L.A."/>
        </authorList>
    </citation>
    <scope>NUCLEOTIDE SEQUENCE [LARGE SCALE GENOMIC DNA]</scope>
    <source>
        <strain evidence="3 4">DSM 44219</strain>
    </source>
</reference>
<dbReference type="RefSeq" id="WP_048419549.1">
    <property type="nucleotide sequence ID" value="NZ_JYNX01000054.1"/>
</dbReference>
<proteinExistence type="predicted"/>